<keyword evidence="1" id="KW-0067">ATP-binding</keyword>
<evidence type="ECO:0000313" key="3">
    <source>
        <dbReference type="Proteomes" id="UP000887564"/>
    </source>
</evidence>
<name>A0A914RRI8_PAREQ</name>
<evidence type="ECO:0000259" key="2">
    <source>
        <dbReference type="PROSITE" id="PS50011"/>
    </source>
</evidence>
<protein>
    <submittedName>
        <fullName evidence="4">Protein kinase domain-containing protein</fullName>
    </submittedName>
</protein>
<dbReference type="AlphaFoldDB" id="A0A914RRI8"/>
<sequence>MTEYEVAAGGLMKCSVLISDLKPKQYSFRVRAFNELFCGEASRTLNVTPSVELIRSAARASFLEEYNTKVNYLNEKFFEYYTVSEVIGRGRFSLVKSAVCNTSQRRFVAKFLTRHPLRGVDLDEECIEKEIRSLYSLRHSNIVSLRAAVKTAHDFIIVMKWINGPPIMQYITRLGYVSEELIRRLCRDALAALDYMHAFNMAHLDIKVGIDVEGDLRVEEGDGPEDLLVHMSRHGARLVLIDFGSSRYCTPPTSAFKSPPTEFGSPEHHLYKPLTTKADIWSIGIILYVLVCGHLPFDDDDENMMRLSIISASIQIDGIARLELFSAALKSLLKSILILNSDDRPSAADCLQAEWMCREIAPEYLLVDYLEDYVEKREVRLRACCIHEDSGI</sequence>
<dbReference type="InterPro" id="IPR003961">
    <property type="entry name" value="FN3_dom"/>
</dbReference>
<organism evidence="3 4">
    <name type="scientific">Parascaris equorum</name>
    <name type="common">Equine roundworm</name>
    <dbReference type="NCBI Taxonomy" id="6256"/>
    <lineage>
        <taxon>Eukaryota</taxon>
        <taxon>Metazoa</taxon>
        <taxon>Ecdysozoa</taxon>
        <taxon>Nematoda</taxon>
        <taxon>Chromadorea</taxon>
        <taxon>Rhabditida</taxon>
        <taxon>Spirurina</taxon>
        <taxon>Ascaridomorpha</taxon>
        <taxon>Ascaridoidea</taxon>
        <taxon>Ascarididae</taxon>
        <taxon>Parascaris</taxon>
    </lineage>
</organism>
<proteinExistence type="predicted"/>
<dbReference type="GO" id="GO:0004672">
    <property type="term" value="F:protein kinase activity"/>
    <property type="evidence" value="ECO:0007669"/>
    <property type="project" value="InterPro"/>
</dbReference>
<feature type="binding site" evidence="1">
    <location>
        <position position="110"/>
    </location>
    <ligand>
        <name>ATP</name>
        <dbReference type="ChEBI" id="CHEBI:30616"/>
    </ligand>
</feature>
<dbReference type="GO" id="GO:0005524">
    <property type="term" value="F:ATP binding"/>
    <property type="evidence" value="ECO:0007669"/>
    <property type="project" value="UniProtKB-UniRule"/>
</dbReference>
<feature type="domain" description="Protein kinase" evidence="2">
    <location>
        <begin position="81"/>
        <end position="356"/>
    </location>
</feature>
<accession>A0A914RRI8</accession>
<dbReference type="Pfam" id="PF00069">
    <property type="entry name" value="Pkinase"/>
    <property type="match status" value="1"/>
</dbReference>
<dbReference type="InterPro" id="IPR036116">
    <property type="entry name" value="FN3_sf"/>
</dbReference>
<dbReference type="InterPro" id="IPR011009">
    <property type="entry name" value="Kinase-like_dom_sf"/>
</dbReference>
<dbReference type="InterPro" id="IPR017441">
    <property type="entry name" value="Protein_kinase_ATP_BS"/>
</dbReference>
<dbReference type="Gene3D" id="3.30.200.20">
    <property type="entry name" value="Phosphorylase Kinase, domain 1"/>
    <property type="match status" value="1"/>
</dbReference>
<dbReference type="PROSITE" id="PS50011">
    <property type="entry name" value="PROTEIN_KINASE_DOM"/>
    <property type="match status" value="1"/>
</dbReference>
<dbReference type="CDD" id="cd00063">
    <property type="entry name" value="FN3"/>
    <property type="match status" value="1"/>
</dbReference>
<keyword evidence="1" id="KW-0547">Nucleotide-binding</keyword>
<dbReference type="Gene3D" id="1.10.510.10">
    <property type="entry name" value="Transferase(Phosphotransferase) domain 1"/>
    <property type="match status" value="1"/>
</dbReference>
<dbReference type="SUPFAM" id="SSF56112">
    <property type="entry name" value="Protein kinase-like (PK-like)"/>
    <property type="match status" value="1"/>
</dbReference>
<dbReference type="Proteomes" id="UP000887564">
    <property type="component" value="Unplaced"/>
</dbReference>
<evidence type="ECO:0000256" key="1">
    <source>
        <dbReference type="PROSITE-ProRule" id="PRU10141"/>
    </source>
</evidence>
<dbReference type="PANTHER" id="PTHR24347">
    <property type="entry name" value="SERINE/THREONINE-PROTEIN KINASE"/>
    <property type="match status" value="1"/>
</dbReference>
<reference evidence="4" key="1">
    <citation type="submission" date="2022-11" db="UniProtKB">
        <authorList>
            <consortium name="WormBaseParasite"/>
        </authorList>
    </citation>
    <scope>IDENTIFICATION</scope>
</reference>
<dbReference type="SUPFAM" id="SSF49265">
    <property type="entry name" value="Fibronectin type III"/>
    <property type="match status" value="1"/>
</dbReference>
<dbReference type="InterPro" id="IPR000719">
    <property type="entry name" value="Prot_kinase_dom"/>
</dbReference>
<evidence type="ECO:0000313" key="4">
    <source>
        <dbReference type="WBParaSite" id="PEQ_0000744301-mRNA-1"/>
    </source>
</evidence>
<dbReference type="WBParaSite" id="PEQ_0000744301-mRNA-1">
    <property type="protein sequence ID" value="PEQ_0000744301-mRNA-1"/>
    <property type="gene ID" value="PEQ_0000744301"/>
</dbReference>
<keyword evidence="3" id="KW-1185">Reference proteome</keyword>
<dbReference type="PROSITE" id="PS00107">
    <property type="entry name" value="PROTEIN_KINASE_ATP"/>
    <property type="match status" value="1"/>
</dbReference>